<dbReference type="Pfam" id="PF13561">
    <property type="entry name" value="adh_short_C2"/>
    <property type="match status" value="1"/>
</dbReference>
<sequence length="259" mass="28231">MMKKLEGKVALITGSDSGIGQASAIAFAKEGADVVVTYHSDEEGAQETLQKIKAEGRKGIVIQVDISEEKEVEEMFDRSLQAFGRLDILMNNAAINGQGIKVAEMPTENWDRAIKTNLYGTFFCTRRFIKELRKAKQKGKIINVSSVHEEIPAAGTAEYCASKGAVRNFTRVLALELAEEGINVNNIAPGMILTPMNQEAIDDKSAREEQVQHIPMKRAGRPEEIAKVAVFLASSDSDYVTGSTYVMDGGLMQQMGQGA</sequence>
<name>A0ABX1CXM8_9FLAO</name>
<proteinExistence type="inferred from homology"/>
<reference evidence="2 3" key="1">
    <citation type="submission" date="2020-03" db="EMBL/GenBank/DDBJ databases">
        <title>Salinimicrobium sp. nov, isolated from SCS.</title>
        <authorList>
            <person name="Cao W.R."/>
        </authorList>
    </citation>
    <scope>NUCLEOTIDE SEQUENCE [LARGE SCALE GENOMIC DNA]</scope>
    <source>
        <strain evidence="3">J15B91</strain>
    </source>
</reference>
<gene>
    <name evidence="2" type="ORF">HC175_04260</name>
</gene>
<dbReference type="PRINTS" id="PR00080">
    <property type="entry name" value="SDRFAMILY"/>
</dbReference>
<keyword evidence="3" id="KW-1185">Reference proteome</keyword>
<dbReference type="Gene3D" id="3.40.50.720">
    <property type="entry name" value="NAD(P)-binding Rossmann-like Domain"/>
    <property type="match status" value="1"/>
</dbReference>
<dbReference type="PROSITE" id="PS00061">
    <property type="entry name" value="ADH_SHORT"/>
    <property type="match status" value="1"/>
</dbReference>
<comment type="caution">
    <text evidence="2">The sequence shown here is derived from an EMBL/GenBank/DDBJ whole genome shotgun (WGS) entry which is preliminary data.</text>
</comment>
<dbReference type="SUPFAM" id="SSF51735">
    <property type="entry name" value="NAD(P)-binding Rossmann-fold domains"/>
    <property type="match status" value="1"/>
</dbReference>
<dbReference type="NCBIfam" id="NF005559">
    <property type="entry name" value="PRK07231.1"/>
    <property type="match status" value="1"/>
</dbReference>
<comment type="similarity">
    <text evidence="1">Belongs to the short-chain dehydrogenases/reductases (SDR) family.</text>
</comment>
<dbReference type="InterPro" id="IPR002347">
    <property type="entry name" value="SDR_fam"/>
</dbReference>
<organism evidence="2 3">
    <name type="scientific">Salinimicrobium oceani</name>
    <dbReference type="NCBI Taxonomy" id="2722702"/>
    <lineage>
        <taxon>Bacteria</taxon>
        <taxon>Pseudomonadati</taxon>
        <taxon>Bacteroidota</taxon>
        <taxon>Flavobacteriia</taxon>
        <taxon>Flavobacteriales</taxon>
        <taxon>Flavobacteriaceae</taxon>
        <taxon>Salinimicrobium</taxon>
    </lineage>
</organism>
<evidence type="ECO:0000313" key="3">
    <source>
        <dbReference type="Proteomes" id="UP000703674"/>
    </source>
</evidence>
<accession>A0ABX1CXM8</accession>
<dbReference type="Proteomes" id="UP000703674">
    <property type="component" value="Unassembled WGS sequence"/>
</dbReference>
<protein>
    <submittedName>
        <fullName evidence="2">SDR family oxidoreductase</fullName>
    </submittedName>
</protein>
<evidence type="ECO:0000256" key="1">
    <source>
        <dbReference type="ARBA" id="ARBA00006484"/>
    </source>
</evidence>
<dbReference type="PANTHER" id="PTHR42760">
    <property type="entry name" value="SHORT-CHAIN DEHYDROGENASES/REDUCTASES FAMILY MEMBER"/>
    <property type="match status" value="1"/>
</dbReference>
<evidence type="ECO:0000313" key="2">
    <source>
        <dbReference type="EMBL" id="NJW52124.1"/>
    </source>
</evidence>
<dbReference type="InterPro" id="IPR020904">
    <property type="entry name" value="Sc_DH/Rdtase_CS"/>
</dbReference>
<dbReference type="PANTHER" id="PTHR42760:SF132">
    <property type="entry name" value="SHORT-CHAIN DEHYDROGENASE_REDUCTASE FAMILY PROTEIN"/>
    <property type="match status" value="1"/>
</dbReference>
<dbReference type="InterPro" id="IPR036291">
    <property type="entry name" value="NAD(P)-bd_dom_sf"/>
</dbReference>
<dbReference type="EMBL" id="JAAVJR010000002">
    <property type="protein sequence ID" value="NJW52124.1"/>
    <property type="molecule type" value="Genomic_DNA"/>
</dbReference>
<dbReference type="PRINTS" id="PR00081">
    <property type="entry name" value="GDHRDH"/>
</dbReference>